<evidence type="ECO:0000313" key="1">
    <source>
        <dbReference type="EMBL" id="KAH3841702.1"/>
    </source>
</evidence>
<dbReference type="Proteomes" id="UP000828390">
    <property type="component" value="Unassembled WGS sequence"/>
</dbReference>
<comment type="caution">
    <text evidence="1">The sequence shown here is derived from an EMBL/GenBank/DDBJ whole genome shotgun (WGS) entry which is preliminary data.</text>
</comment>
<proteinExistence type="predicted"/>
<accession>A0A9D4KKQ6</accession>
<name>A0A9D4KKQ6_DREPO</name>
<gene>
    <name evidence="1" type="ORF">DPMN_115175</name>
</gene>
<reference evidence="1" key="2">
    <citation type="submission" date="2020-11" db="EMBL/GenBank/DDBJ databases">
        <authorList>
            <person name="McCartney M.A."/>
            <person name="Auch B."/>
            <person name="Kono T."/>
            <person name="Mallez S."/>
            <person name="Becker A."/>
            <person name="Gohl D.M."/>
            <person name="Silverstein K.A.T."/>
            <person name="Koren S."/>
            <person name="Bechman K.B."/>
            <person name="Herman A."/>
            <person name="Abrahante J.E."/>
            <person name="Garbe J."/>
        </authorList>
    </citation>
    <scope>NUCLEOTIDE SEQUENCE</scope>
    <source>
        <strain evidence="1">Duluth1</strain>
        <tissue evidence="1">Whole animal</tissue>
    </source>
</reference>
<sequence length="92" mass="10405">MKIINGPLFYKPPQASAEGVVVTSMHRIKHCKLDKQDSEGSPLDHAISLSNASFSTAYDDREHSVERRTSSHRLRISATVWGVYIVTFFRDI</sequence>
<dbReference type="AlphaFoldDB" id="A0A9D4KKQ6"/>
<keyword evidence="2" id="KW-1185">Reference proteome</keyword>
<dbReference type="EMBL" id="JAIWYP010000004">
    <property type="protein sequence ID" value="KAH3841702.1"/>
    <property type="molecule type" value="Genomic_DNA"/>
</dbReference>
<evidence type="ECO:0000313" key="2">
    <source>
        <dbReference type="Proteomes" id="UP000828390"/>
    </source>
</evidence>
<protein>
    <submittedName>
        <fullName evidence="1">Uncharacterized protein</fullName>
    </submittedName>
</protein>
<organism evidence="1 2">
    <name type="scientific">Dreissena polymorpha</name>
    <name type="common">Zebra mussel</name>
    <name type="synonym">Mytilus polymorpha</name>
    <dbReference type="NCBI Taxonomy" id="45954"/>
    <lineage>
        <taxon>Eukaryota</taxon>
        <taxon>Metazoa</taxon>
        <taxon>Spiralia</taxon>
        <taxon>Lophotrochozoa</taxon>
        <taxon>Mollusca</taxon>
        <taxon>Bivalvia</taxon>
        <taxon>Autobranchia</taxon>
        <taxon>Heteroconchia</taxon>
        <taxon>Euheterodonta</taxon>
        <taxon>Imparidentia</taxon>
        <taxon>Neoheterodontei</taxon>
        <taxon>Myida</taxon>
        <taxon>Dreissenoidea</taxon>
        <taxon>Dreissenidae</taxon>
        <taxon>Dreissena</taxon>
    </lineage>
</organism>
<reference evidence="1" key="1">
    <citation type="journal article" date="2019" name="bioRxiv">
        <title>The Genome of the Zebra Mussel, Dreissena polymorpha: A Resource for Invasive Species Research.</title>
        <authorList>
            <person name="McCartney M.A."/>
            <person name="Auch B."/>
            <person name="Kono T."/>
            <person name="Mallez S."/>
            <person name="Zhang Y."/>
            <person name="Obille A."/>
            <person name="Becker A."/>
            <person name="Abrahante J.E."/>
            <person name="Garbe J."/>
            <person name="Badalamenti J.P."/>
            <person name="Herman A."/>
            <person name="Mangelson H."/>
            <person name="Liachko I."/>
            <person name="Sullivan S."/>
            <person name="Sone E.D."/>
            <person name="Koren S."/>
            <person name="Silverstein K.A.T."/>
            <person name="Beckman K.B."/>
            <person name="Gohl D.M."/>
        </authorList>
    </citation>
    <scope>NUCLEOTIDE SEQUENCE</scope>
    <source>
        <strain evidence="1">Duluth1</strain>
        <tissue evidence="1">Whole animal</tissue>
    </source>
</reference>